<feature type="transmembrane region" description="Helical" evidence="10">
    <location>
        <begin position="447"/>
        <end position="465"/>
    </location>
</feature>
<feature type="transmembrane region" description="Helical" evidence="10">
    <location>
        <begin position="494"/>
        <end position="515"/>
    </location>
</feature>
<comment type="subcellular location">
    <subcellularLocation>
        <location evidence="1">Cell membrane</location>
        <topology evidence="1">Multi-pass membrane protein</topology>
    </subcellularLocation>
    <subcellularLocation>
        <location evidence="9">Membrane</location>
        <topology evidence="9">Multi-pass membrane protein</topology>
    </subcellularLocation>
</comment>
<accession>A0A934WY46</accession>
<dbReference type="InterPro" id="IPR025383">
    <property type="entry name" value="MrpA_C/MbhD"/>
</dbReference>
<dbReference type="InterPro" id="IPR001516">
    <property type="entry name" value="Proton_antipo_N"/>
</dbReference>
<evidence type="ECO:0000256" key="3">
    <source>
        <dbReference type="ARBA" id="ARBA00022449"/>
    </source>
</evidence>
<gene>
    <name evidence="15" type="ORF">JKA74_07925</name>
</gene>
<evidence type="ECO:0000256" key="5">
    <source>
        <dbReference type="ARBA" id="ARBA00022692"/>
    </source>
</evidence>
<protein>
    <submittedName>
        <fullName evidence="15">DUF4040 domain-containing protein</fullName>
    </submittedName>
</protein>
<feature type="transmembrane region" description="Helical" evidence="10">
    <location>
        <begin position="66"/>
        <end position="94"/>
    </location>
</feature>
<feature type="transmembrane region" description="Helical" evidence="10">
    <location>
        <begin position="645"/>
        <end position="663"/>
    </location>
</feature>
<feature type="transmembrane region" description="Helical" evidence="10">
    <location>
        <begin position="320"/>
        <end position="344"/>
    </location>
</feature>
<evidence type="ECO:0000256" key="9">
    <source>
        <dbReference type="RuleBase" id="RU000320"/>
    </source>
</evidence>
<dbReference type="InterPro" id="IPR001750">
    <property type="entry name" value="ND/Mrp_TM"/>
</dbReference>
<dbReference type="GO" id="GO:0015297">
    <property type="term" value="F:antiporter activity"/>
    <property type="evidence" value="ECO:0007669"/>
    <property type="project" value="UniProtKB-KW"/>
</dbReference>
<feature type="domain" description="MrpA C-terminal/MbhE" evidence="14">
    <location>
        <begin position="678"/>
        <end position="756"/>
    </location>
</feature>
<evidence type="ECO:0000256" key="4">
    <source>
        <dbReference type="ARBA" id="ARBA00022475"/>
    </source>
</evidence>
<feature type="transmembrane region" description="Helical" evidence="10">
    <location>
        <begin position="27"/>
        <end position="46"/>
    </location>
</feature>
<evidence type="ECO:0000256" key="8">
    <source>
        <dbReference type="ARBA" id="ARBA00023136"/>
    </source>
</evidence>
<keyword evidence="4" id="KW-1003">Cell membrane</keyword>
<evidence type="ECO:0000259" key="14">
    <source>
        <dbReference type="Pfam" id="PF20501"/>
    </source>
</evidence>
<dbReference type="Pfam" id="PF00662">
    <property type="entry name" value="Proton_antipo_N"/>
    <property type="match status" value="1"/>
</dbReference>
<evidence type="ECO:0000259" key="13">
    <source>
        <dbReference type="Pfam" id="PF13244"/>
    </source>
</evidence>
<dbReference type="PRINTS" id="PR01434">
    <property type="entry name" value="NADHDHGNASE5"/>
</dbReference>
<feature type="transmembrane region" description="Helical" evidence="10">
    <location>
        <begin position="268"/>
        <end position="289"/>
    </location>
</feature>
<keyword evidence="8 10" id="KW-0472">Membrane</keyword>
<reference evidence="15" key="1">
    <citation type="submission" date="2021-01" db="EMBL/GenBank/DDBJ databases">
        <title>Marivirga aurantiaca sp. nov., isolated from intertidal surface sediments.</title>
        <authorList>
            <person name="Zhang M."/>
        </authorList>
    </citation>
    <scope>NUCLEOTIDE SEQUENCE</scope>
    <source>
        <strain evidence="15">S37H4</strain>
    </source>
</reference>
<evidence type="ECO:0000256" key="10">
    <source>
        <dbReference type="SAM" id="Phobius"/>
    </source>
</evidence>
<feature type="transmembrane region" description="Helical" evidence="10">
    <location>
        <begin position="594"/>
        <end position="614"/>
    </location>
</feature>
<dbReference type="InterPro" id="IPR046806">
    <property type="entry name" value="MrpA_C/MbhE"/>
</dbReference>
<dbReference type="Proteomes" id="UP000611723">
    <property type="component" value="Unassembled WGS sequence"/>
</dbReference>
<feature type="transmembrane region" description="Helical" evidence="10">
    <location>
        <begin position="203"/>
        <end position="228"/>
    </location>
</feature>
<feature type="domain" description="NADH:quinone oxidoreductase/Mrp antiporter transmembrane" evidence="11">
    <location>
        <begin position="124"/>
        <end position="411"/>
    </location>
</feature>
<keyword evidence="7" id="KW-0406">Ion transport</keyword>
<feature type="domain" description="NADH-Ubiquinone oxidoreductase (complex I) chain 5 N-terminal" evidence="12">
    <location>
        <begin position="64"/>
        <end position="108"/>
    </location>
</feature>
<keyword evidence="3" id="KW-0050">Antiport</keyword>
<feature type="transmembrane region" description="Helical" evidence="10">
    <location>
        <begin position="101"/>
        <end position="121"/>
    </location>
</feature>
<dbReference type="RefSeq" id="WP_201430624.1">
    <property type="nucleotide sequence ID" value="NZ_JAEQBW010000002.1"/>
</dbReference>
<dbReference type="EMBL" id="JAEQBW010000002">
    <property type="protein sequence ID" value="MBK6264961.1"/>
    <property type="molecule type" value="Genomic_DNA"/>
</dbReference>
<evidence type="ECO:0000259" key="11">
    <source>
        <dbReference type="Pfam" id="PF00361"/>
    </source>
</evidence>
<dbReference type="PANTHER" id="PTHR43373:SF1">
    <property type="entry name" value="NA(+)_H(+) ANTIPORTER SUBUNIT A"/>
    <property type="match status" value="1"/>
</dbReference>
<feature type="transmembrane region" description="Helical" evidence="10">
    <location>
        <begin position="621"/>
        <end position="639"/>
    </location>
</feature>
<comment type="caution">
    <text evidence="15">The sequence shown here is derived from an EMBL/GenBank/DDBJ whole genome shotgun (WGS) entry which is preliminary data.</text>
</comment>
<feature type="domain" description="MrpA C-terminal/MbhD" evidence="13">
    <location>
        <begin position="604"/>
        <end position="668"/>
    </location>
</feature>
<feature type="transmembrane region" description="Helical" evidence="10">
    <location>
        <begin position="296"/>
        <end position="314"/>
    </location>
</feature>
<feature type="transmembrane region" description="Helical" evidence="10">
    <location>
        <begin position="6"/>
        <end position="22"/>
    </location>
</feature>
<dbReference type="GO" id="GO:0006811">
    <property type="term" value="P:monoatomic ion transport"/>
    <property type="evidence" value="ECO:0007669"/>
    <property type="project" value="UniProtKB-KW"/>
</dbReference>
<evidence type="ECO:0000256" key="2">
    <source>
        <dbReference type="ARBA" id="ARBA00022448"/>
    </source>
</evidence>
<feature type="transmembrane region" description="Helical" evidence="10">
    <location>
        <begin position="127"/>
        <end position="147"/>
    </location>
</feature>
<evidence type="ECO:0000313" key="15">
    <source>
        <dbReference type="EMBL" id="MBK6264961.1"/>
    </source>
</evidence>
<evidence type="ECO:0000256" key="6">
    <source>
        <dbReference type="ARBA" id="ARBA00022989"/>
    </source>
</evidence>
<sequence length="768" mass="85125">MLICILSVVIIAFLVPLLHRFLGNKTAFALAILPFTIFVWLLIQYLNNSASFPLKELYKWNPYFHLNLAFYLDGLSLLFSLLISGIGTLIYIYAGFYMKNAAYYSRFFMILTLFMASMLGLVLADNWLVIIVFWEMTSITSFLLIGYENEQEKARAAAWQGLLVTASGGLALLAGMVLMAIVTGEYSISGLAQYSGLLTEHNLYLPILLCVSFGAFTKSAQVPFHFWLPNAMAAPTPVSAYLHSATMVKAGIYFFARFSNSLGNTIEWQILLCTVGSLTMVTGAVMAFRSDNLKKLLAYSTISALGIMVVTFGIGTEAAIYAGIAYIIAHAFYKSSLFMLAGIIDKQTGTKLLSELPQLLYRKLPLAFVLVLTAAFSLGGIAPFFGFVGKEMLLEMTLGAPFYSMALTVVILLVGTIFVAILLILTHKAFFKKATDKKTDLQQVPKFFYLAPAVTALAGLFFGLFPDALSDLISQASISIDQELPPKHLALWHGWNLALLLSIFSIIAGVGLYYWNIKKSYELQSEFLKKFTPSAIYDKLFNGMLRLAEWQTRKIQTGYLRYYAMFTSLTILLLTGFTFLFKAGIRLNIATIDIYVFEVLLGIIVMMALGFTLITRSKIAALLSLSIVGIAISIIFLEAGAPDLAITFFLIDTLTITIFVLILHKLPKKIIAKSIFAKYRDAFISLGIGLLVTLILFSLTYHPLDSRLKAYYAENSYTLAKGKNIVNVILVDFRVLDTFGEIIVLAIAALGVFALVNFSKKKKKNRTL</sequence>
<organism evidence="15 16">
    <name type="scientific">Marivirga aurantiaca</name>
    <dbReference type="NCBI Taxonomy" id="2802615"/>
    <lineage>
        <taxon>Bacteria</taxon>
        <taxon>Pseudomonadati</taxon>
        <taxon>Bacteroidota</taxon>
        <taxon>Cytophagia</taxon>
        <taxon>Cytophagales</taxon>
        <taxon>Marivirgaceae</taxon>
        <taxon>Marivirga</taxon>
    </lineage>
</organism>
<feature type="transmembrane region" description="Helical" evidence="10">
    <location>
        <begin position="739"/>
        <end position="758"/>
    </location>
</feature>
<dbReference type="PANTHER" id="PTHR43373">
    <property type="entry name" value="NA(+)/H(+) ANTIPORTER SUBUNIT"/>
    <property type="match status" value="1"/>
</dbReference>
<feature type="transmembrane region" description="Helical" evidence="10">
    <location>
        <begin position="159"/>
        <end position="183"/>
    </location>
</feature>
<dbReference type="Pfam" id="PF20501">
    <property type="entry name" value="MbhE"/>
    <property type="match status" value="1"/>
</dbReference>
<evidence type="ECO:0000259" key="12">
    <source>
        <dbReference type="Pfam" id="PF00662"/>
    </source>
</evidence>
<feature type="transmembrane region" description="Helical" evidence="10">
    <location>
        <begin position="400"/>
        <end position="426"/>
    </location>
</feature>
<dbReference type="Pfam" id="PF00361">
    <property type="entry name" value="Proton_antipo_M"/>
    <property type="match status" value="1"/>
</dbReference>
<feature type="transmembrane region" description="Helical" evidence="10">
    <location>
        <begin position="364"/>
        <end position="388"/>
    </location>
</feature>
<keyword evidence="2" id="KW-0813">Transport</keyword>
<feature type="transmembrane region" description="Helical" evidence="10">
    <location>
        <begin position="562"/>
        <end position="582"/>
    </location>
</feature>
<proteinExistence type="predicted"/>
<dbReference type="GO" id="GO:0005886">
    <property type="term" value="C:plasma membrane"/>
    <property type="evidence" value="ECO:0007669"/>
    <property type="project" value="UniProtKB-SubCell"/>
</dbReference>
<keyword evidence="5 9" id="KW-0812">Transmembrane</keyword>
<evidence type="ECO:0000256" key="1">
    <source>
        <dbReference type="ARBA" id="ARBA00004651"/>
    </source>
</evidence>
<evidence type="ECO:0000313" key="16">
    <source>
        <dbReference type="Proteomes" id="UP000611723"/>
    </source>
</evidence>
<feature type="transmembrane region" description="Helical" evidence="10">
    <location>
        <begin position="683"/>
        <end position="701"/>
    </location>
</feature>
<keyword evidence="6 10" id="KW-1133">Transmembrane helix</keyword>
<dbReference type="InterPro" id="IPR050616">
    <property type="entry name" value="CPA3_Na-H_Antiporter_A"/>
</dbReference>
<dbReference type="AlphaFoldDB" id="A0A934WY46"/>
<keyword evidence="16" id="KW-1185">Reference proteome</keyword>
<name>A0A934WY46_9BACT</name>
<dbReference type="Pfam" id="PF13244">
    <property type="entry name" value="MbhD"/>
    <property type="match status" value="1"/>
</dbReference>
<evidence type="ECO:0000256" key="7">
    <source>
        <dbReference type="ARBA" id="ARBA00023065"/>
    </source>
</evidence>